<dbReference type="EMBL" id="AP024483">
    <property type="protein sequence ID" value="BCS82777.1"/>
    <property type="molecule type" value="Genomic_DNA"/>
</dbReference>
<evidence type="ECO:0000313" key="2">
    <source>
        <dbReference type="Proteomes" id="UP001321479"/>
    </source>
</evidence>
<evidence type="ECO:0000313" key="1">
    <source>
        <dbReference type="EMBL" id="BCS82777.1"/>
    </source>
</evidence>
<reference evidence="1 2" key="1">
    <citation type="submission" date="2021-02" db="EMBL/GenBank/DDBJ databases">
        <title>Cotonvirus japonicus, which uses Golgi apparatus of host cells for its virion factory, phylogenetically links tailed tupanvirus and icosahedral mimivirus.</title>
        <authorList>
            <person name="Takahashi H."/>
            <person name="Fukaya S."/>
            <person name="Song C."/>
            <person name="Murata K."/>
            <person name="Takemura M."/>
        </authorList>
    </citation>
    <scope>NUCLEOTIDE SEQUENCE [LARGE SCALE GENOMIC DNA]</scope>
</reference>
<name>A0ABM7NRR5_9VIRU</name>
<dbReference type="Proteomes" id="UP001321479">
    <property type="component" value="Segment"/>
</dbReference>
<organism evidence="1 2">
    <name type="scientific">Cotonvirus japonicus</name>
    <dbReference type="NCBI Taxonomy" id="2811091"/>
    <lineage>
        <taxon>Viruses</taxon>
        <taxon>Varidnaviria</taxon>
        <taxon>Bamfordvirae</taxon>
        <taxon>Nucleocytoviricota</taxon>
        <taxon>Megaviricetes</taxon>
        <taxon>Imitervirales</taxon>
        <taxon>Mimiviridae</taxon>
        <taxon>Megamimivirinae</taxon>
        <taxon>Cotonvirus</taxon>
        <taxon>Cotonvirus japonicum</taxon>
    </lineage>
</organism>
<dbReference type="GeneID" id="80557982"/>
<sequence>MGNYINRYFTKQIIDQGDFVLCKNCNEIATYRCRVSKNNTDFNHDHNFMGQYLYIIVSSSNTTIQYHYVACSKCISIYKQVFAHYPSGWKESDKVYYTYELANFDDII</sequence>
<proteinExistence type="predicted"/>
<accession>A0ABM7NRR5</accession>
<keyword evidence="2" id="KW-1185">Reference proteome</keyword>
<protein>
    <submittedName>
        <fullName evidence="1">Uncharacterized protein</fullName>
    </submittedName>
</protein>
<dbReference type="RefSeq" id="YP_010841385.1">
    <property type="nucleotide sequence ID" value="NC_079139.1"/>
</dbReference>